<protein>
    <submittedName>
        <fullName evidence="3">Uncharacterized protein</fullName>
    </submittedName>
</protein>
<evidence type="ECO:0000256" key="2">
    <source>
        <dbReference type="SAM" id="MobiDB-lite"/>
    </source>
</evidence>
<dbReference type="AlphaFoldDB" id="A0A813ZAM2"/>
<feature type="region of interest" description="Disordered" evidence="2">
    <location>
        <begin position="303"/>
        <end position="324"/>
    </location>
</feature>
<organism evidence="3 4">
    <name type="scientific">Brachionus calyciflorus</name>
    <dbReference type="NCBI Taxonomy" id="104777"/>
    <lineage>
        <taxon>Eukaryota</taxon>
        <taxon>Metazoa</taxon>
        <taxon>Spiralia</taxon>
        <taxon>Gnathifera</taxon>
        <taxon>Rotifera</taxon>
        <taxon>Eurotatoria</taxon>
        <taxon>Monogononta</taxon>
        <taxon>Pseudotrocha</taxon>
        <taxon>Ploima</taxon>
        <taxon>Brachionidae</taxon>
        <taxon>Brachionus</taxon>
    </lineage>
</organism>
<feature type="compositionally biased region" description="Low complexity" evidence="2">
    <location>
        <begin position="305"/>
        <end position="316"/>
    </location>
</feature>
<sequence>MALKNNERSDSEWSFYLDRLFDPEQLYFTPMEELIKRYKKRNLLPVRMYNLAKKYGNVEEKRTRIIQAPQMERPGQRIYGTENFYYPPPKVYYCNKPNENRIKKENVSYSSEDENEEIDYETMMMNRKNLRNGLNQLDLNPEYLKKKKNLTEVERRVLNKMIQVDKEIQTDPIKEKTSRGKKSPKPVIIHPTPLAMKNIEEFLAVNKWRLIDLFKDLDKNKEWHVKKEDFIRECKNGRLEIPDPLIDELINTLNNPKTNKLNYRELARGRSSHLSDRRNDIKTSSIDSENLIAQNMNEKRQYTLSNSSVQSLSTSKSDPRYESSRSISQLSNYLQVPKIDSNMDYYPSLPNDDIKTVERSVSVASSRLLVKRSNSELSSKKDLMETKSKMEEMRHRSIKEYTDCLQRTKSLNFKCKSSLLNGLVPPNDQSTEELIRKLKVKTDEKKYLIKQAEKEAKLRNRRNKLTNQI</sequence>
<keyword evidence="1" id="KW-0175">Coiled coil</keyword>
<dbReference type="PANTHER" id="PTHR47225">
    <property type="entry name" value="EF-HAND CALCIUM-BINDING DOMAIN-CONTAINING PROTEIN 12"/>
    <property type="match status" value="1"/>
</dbReference>
<keyword evidence="4" id="KW-1185">Reference proteome</keyword>
<dbReference type="InterPro" id="IPR042847">
    <property type="entry name" value="EFC12"/>
</dbReference>
<evidence type="ECO:0000256" key="1">
    <source>
        <dbReference type="SAM" id="Coils"/>
    </source>
</evidence>
<comment type="caution">
    <text evidence="3">The sequence shown here is derived from an EMBL/GenBank/DDBJ whole genome shotgun (WGS) entry which is preliminary data.</text>
</comment>
<reference evidence="3" key="1">
    <citation type="submission" date="2021-02" db="EMBL/GenBank/DDBJ databases">
        <authorList>
            <person name="Nowell W R."/>
        </authorList>
    </citation>
    <scope>NUCLEOTIDE SEQUENCE</scope>
    <source>
        <strain evidence="3">Ploen Becks lab</strain>
    </source>
</reference>
<accession>A0A813ZAM2</accession>
<gene>
    <name evidence="3" type="ORF">OXX778_LOCUS11142</name>
</gene>
<evidence type="ECO:0000313" key="4">
    <source>
        <dbReference type="Proteomes" id="UP000663879"/>
    </source>
</evidence>
<feature type="coiled-coil region" evidence="1">
    <location>
        <begin position="435"/>
        <end position="468"/>
    </location>
</feature>
<evidence type="ECO:0000313" key="3">
    <source>
        <dbReference type="EMBL" id="CAF0895723.1"/>
    </source>
</evidence>
<dbReference type="PANTHER" id="PTHR47225:SF1">
    <property type="entry name" value="EF-HAND CALCIUM-BINDING DOMAIN-CONTAINING PROTEIN 12"/>
    <property type="match status" value="1"/>
</dbReference>
<dbReference type="Proteomes" id="UP000663879">
    <property type="component" value="Unassembled WGS sequence"/>
</dbReference>
<proteinExistence type="predicted"/>
<dbReference type="EMBL" id="CAJNOC010001851">
    <property type="protein sequence ID" value="CAF0895723.1"/>
    <property type="molecule type" value="Genomic_DNA"/>
</dbReference>
<dbReference type="SUPFAM" id="SSF47473">
    <property type="entry name" value="EF-hand"/>
    <property type="match status" value="1"/>
</dbReference>
<dbReference type="OrthoDB" id="10005811at2759"/>
<dbReference type="InterPro" id="IPR011992">
    <property type="entry name" value="EF-hand-dom_pair"/>
</dbReference>
<name>A0A813ZAM2_9BILA</name>